<dbReference type="EnsemblPlants" id="KRH54873">
    <property type="protein sequence ID" value="KRH54873"/>
    <property type="gene ID" value="GLYMA_06G215800"/>
</dbReference>
<dbReference type="SMR" id="K7KWH2"/>
<dbReference type="CDD" id="cd00590">
    <property type="entry name" value="RRM_SF"/>
    <property type="match status" value="1"/>
</dbReference>
<evidence type="ECO:0000313" key="5">
    <source>
        <dbReference type="EnsemblPlants" id="KRH54873"/>
    </source>
</evidence>
<evidence type="ECO:0000256" key="2">
    <source>
        <dbReference type="SAM" id="MobiDB-lite"/>
    </source>
</evidence>
<dbReference type="SUPFAM" id="SSF54928">
    <property type="entry name" value="RNA-binding domain, RBD"/>
    <property type="match status" value="1"/>
</dbReference>
<dbReference type="PANTHER" id="PTHR34427">
    <property type="entry name" value="DUF4283 DOMAIN PROTEIN"/>
    <property type="match status" value="1"/>
</dbReference>
<feature type="domain" description="RRM" evidence="3">
    <location>
        <begin position="57"/>
        <end position="134"/>
    </location>
</feature>
<protein>
    <recommendedName>
        <fullName evidence="3">RRM domain-containing protein</fullName>
    </recommendedName>
</protein>
<dbReference type="HOGENOM" id="CLU_030775_0_0_1"/>
<dbReference type="Proteomes" id="UP000008827">
    <property type="component" value="Chromosome 6"/>
</dbReference>
<name>K7KWH2_SOYBN</name>
<proteinExistence type="predicted"/>
<evidence type="ECO:0000313" key="6">
    <source>
        <dbReference type="Proteomes" id="UP000008827"/>
    </source>
</evidence>
<dbReference type="InterPro" id="IPR035979">
    <property type="entry name" value="RBD_domain_sf"/>
</dbReference>
<reference evidence="4 5" key="1">
    <citation type="journal article" date="2010" name="Nature">
        <title>Genome sequence of the palaeopolyploid soybean.</title>
        <authorList>
            <person name="Schmutz J."/>
            <person name="Cannon S.B."/>
            <person name="Schlueter J."/>
            <person name="Ma J."/>
            <person name="Mitros T."/>
            <person name="Nelson W."/>
            <person name="Hyten D.L."/>
            <person name="Song Q."/>
            <person name="Thelen J.J."/>
            <person name="Cheng J."/>
            <person name="Xu D."/>
            <person name="Hellsten U."/>
            <person name="May G.D."/>
            <person name="Yu Y."/>
            <person name="Sakurai T."/>
            <person name="Umezawa T."/>
            <person name="Bhattacharyya M.K."/>
            <person name="Sandhu D."/>
            <person name="Valliyodan B."/>
            <person name="Lindquist E."/>
            <person name="Peto M."/>
            <person name="Grant D."/>
            <person name="Shu S."/>
            <person name="Goodstein D."/>
            <person name="Barry K."/>
            <person name="Futrell-Griggs M."/>
            <person name="Abernathy B."/>
            <person name="Du J."/>
            <person name="Tian Z."/>
            <person name="Zhu L."/>
            <person name="Gill N."/>
            <person name="Joshi T."/>
            <person name="Libault M."/>
            <person name="Sethuraman A."/>
            <person name="Zhang X.-C."/>
            <person name="Shinozaki K."/>
            <person name="Nguyen H.T."/>
            <person name="Wing R.A."/>
            <person name="Cregan P."/>
            <person name="Specht J."/>
            <person name="Grimwood J."/>
            <person name="Rokhsar D."/>
            <person name="Stacey G."/>
            <person name="Shoemaker R.C."/>
            <person name="Jackson S.A."/>
        </authorList>
    </citation>
    <scope>NUCLEOTIDE SEQUENCE [LARGE SCALE GENOMIC DNA]</scope>
    <source>
        <strain evidence="5">cv. Williams 82</strain>
        <tissue evidence="4">Callus</tissue>
    </source>
</reference>
<dbReference type="GO" id="GO:0016607">
    <property type="term" value="C:nuclear speck"/>
    <property type="evidence" value="ECO:0000318"/>
    <property type="project" value="GO_Central"/>
</dbReference>
<reference evidence="4" key="3">
    <citation type="submission" date="2018-07" db="EMBL/GenBank/DDBJ databases">
        <title>WGS assembly of Glycine max.</title>
        <authorList>
            <person name="Schmutz J."/>
            <person name="Cannon S."/>
            <person name="Schlueter J."/>
            <person name="Ma J."/>
            <person name="Mitros T."/>
            <person name="Nelson W."/>
            <person name="Hyten D."/>
            <person name="Song Q."/>
            <person name="Thelen J."/>
            <person name="Cheng J."/>
            <person name="Xu D."/>
            <person name="Hellsten U."/>
            <person name="May G."/>
            <person name="Yu Y."/>
            <person name="Sakurai T."/>
            <person name="Umezawa T."/>
            <person name="Bhattacharyya M."/>
            <person name="Sandhu D."/>
            <person name="Valliyodan B."/>
            <person name="Lindquist E."/>
            <person name="Peto M."/>
            <person name="Grant D."/>
            <person name="Shu S."/>
            <person name="Goodstein D."/>
            <person name="Barry K."/>
            <person name="Futrell-Griggs M."/>
            <person name="Abernathy B."/>
            <person name="Du J."/>
            <person name="Tian Z."/>
            <person name="Zhu L."/>
            <person name="Gill N."/>
            <person name="Joshi T."/>
            <person name="Libault M."/>
            <person name="Sethuraman A."/>
            <person name="Zhang X."/>
            <person name="Shinozaki K."/>
            <person name="Nguyen H."/>
            <person name="Wing R."/>
            <person name="Cregan P."/>
            <person name="Specht J."/>
            <person name="Grimwood J."/>
            <person name="Rokhsar D."/>
            <person name="Stacey G."/>
            <person name="Shoemaker R."/>
            <person name="Jackson S."/>
        </authorList>
    </citation>
    <scope>NUCLEOTIDE SEQUENCE</scope>
    <source>
        <tissue evidence="4">Callus</tissue>
    </source>
</reference>
<feature type="compositionally biased region" description="Basic and acidic residues" evidence="2">
    <location>
        <begin position="143"/>
        <end position="161"/>
    </location>
</feature>
<dbReference type="PROSITE" id="PS50102">
    <property type="entry name" value="RRM"/>
    <property type="match status" value="1"/>
</dbReference>
<dbReference type="EMBL" id="CM000839">
    <property type="protein sequence ID" value="KRH54873.1"/>
    <property type="molecule type" value="Genomic_DNA"/>
</dbReference>
<dbReference type="GO" id="GO:0000381">
    <property type="term" value="P:regulation of alternative mRNA splicing, via spliceosome"/>
    <property type="evidence" value="ECO:0000318"/>
    <property type="project" value="GO_Central"/>
</dbReference>
<dbReference type="SMART" id="SM00360">
    <property type="entry name" value="RRM"/>
    <property type="match status" value="1"/>
</dbReference>
<keyword evidence="6" id="KW-1185">Reference proteome</keyword>
<dbReference type="InterPro" id="IPR000504">
    <property type="entry name" value="RRM_dom"/>
</dbReference>
<dbReference type="AlphaFoldDB" id="K7KWH2"/>
<dbReference type="FunFam" id="3.30.70.330:FF:001829">
    <property type="match status" value="1"/>
</dbReference>
<reference evidence="5" key="2">
    <citation type="submission" date="2018-02" db="UniProtKB">
        <authorList>
            <consortium name="EnsemblPlants"/>
        </authorList>
    </citation>
    <scope>IDENTIFICATION</scope>
    <source>
        <strain evidence="5">Williams 82</strain>
    </source>
</reference>
<evidence type="ECO:0000259" key="3">
    <source>
        <dbReference type="PROSITE" id="PS50102"/>
    </source>
</evidence>
<keyword evidence="1" id="KW-0694">RNA-binding</keyword>
<dbReference type="InterPro" id="IPR012677">
    <property type="entry name" value="Nucleotide-bd_a/b_plait_sf"/>
</dbReference>
<dbReference type="Gramene" id="KRH54873">
    <property type="protein sequence ID" value="KRH54873"/>
    <property type="gene ID" value="GLYMA_06G215800"/>
</dbReference>
<feature type="region of interest" description="Disordered" evidence="2">
    <location>
        <begin position="143"/>
        <end position="169"/>
    </location>
</feature>
<dbReference type="Pfam" id="PF00076">
    <property type="entry name" value="RRM_1"/>
    <property type="match status" value="1"/>
</dbReference>
<dbReference type="PANTHER" id="PTHR34427:SF5">
    <property type="entry name" value="DUF4283 DOMAIN-CONTAINING PROTEIN"/>
    <property type="match status" value="1"/>
</dbReference>
<dbReference type="Gene3D" id="3.30.70.330">
    <property type="match status" value="1"/>
</dbReference>
<evidence type="ECO:0000313" key="4">
    <source>
        <dbReference type="EMBL" id="KRH54873.1"/>
    </source>
</evidence>
<dbReference type="PaxDb" id="3847-GLYMA06G24655.1"/>
<gene>
    <name evidence="4" type="ORF">GLYMA_06G215800</name>
</gene>
<dbReference type="InParanoid" id="K7KWH2"/>
<sequence length="321" mass="38172">MSRERNSGWERVRNRRKAIERDRVSLREDPRRTYVRNRDGQQQCYNRANWRDHTDISSFYFTQFPEDIIEKDLWYHFKRWGDMREIFISKQRNNNSRRYGFARFKGVNDAHSLERQLDKIVIGGSKLYINIPKFGREMARKVAPEDKPMGTDEKHENEATQRRQPHPRMNPVSYAAMVARNKWNSGQRKTPHNEPQSRRLALNAEQMIQEEIEGRAFVFHSLEKWNPRLRTGYRLTWVQCWGIPLLAWDTTQIQKIVAAIGDMVEVDNDVKEVRRVDKARVLIKTPWRPAIQHTVNIHIGGEVYRVHVVKECGYSTETCHC</sequence>
<dbReference type="OMA" id="MSEAHIC"/>
<dbReference type="GO" id="GO:0003729">
    <property type="term" value="F:mRNA binding"/>
    <property type="evidence" value="ECO:0000318"/>
    <property type="project" value="GO_Central"/>
</dbReference>
<accession>K7KWH2</accession>
<evidence type="ECO:0000256" key="1">
    <source>
        <dbReference type="PROSITE-ProRule" id="PRU00176"/>
    </source>
</evidence>
<organism evidence="5">
    <name type="scientific">Glycine max</name>
    <name type="common">Soybean</name>
    <name type="synonym">Glycine hispida</name>
    <dbReference type="NCBI Taxonomy" id="3847"/>
    <lineage>
        <taxon>Eukaryota</taxon>
        <taxon>Viridiplantae</taxon>
        <taxon>Streptophyta</taxon>
        <taxon>Embryophyta</taxon>
        <taxon>Tracheophyta</taxon>
        <taxon>Spermatophyta</taxon>
        <taxon>Magnoliopsida</taxon>
        <taxon>eudicotyledons</taxon>
        <taxon>Gunneridae</taxon>
        <taxon>Pentapetalae</taxon>
        <taxon>rosids</taxon>
        <taxon>fabids</taxon>
        <taxon>Fabales</taxon>
        <taxon>Fabaceae</taxon>
        <taxon>Papilionoideae</taxon>
        <taxon>50 kb inversion clade</taxon>
        <taxon>NPAAA clade</taxon>
        <taxon>indigoferoid/millettioid clade</taxon>
        <taxon>Phaseoleae</taxon>
        <taxon>Glycine</taxon>
        <taxon>Glycine subgen. Soja</taxon>
    </lineage>
</organism>